<dbReference type="PANTHER" id="PTHR45138:SF9">
    <property type="entry name" value="DIGUANYLATE CYCLASE DGCM-RELATED"/>
    <property type="match status" value="1"/>
</dbReference>
<feature type="transmembrane region" description="Helical" evidence="3">
    <location>
        <begin position="43"/>
        <end position="62"/>
    </location>
</feature>
<keyword evidence="3" id="KW-1133">Transmembrane helix</keyword>
<evidence type="ECO:0000256" key="2">
    <source>
        <dbReference type="ARBA" id="ARBA00034247"/>
    </source>
</evidence>
<dbReference type="InterPro" id="IPR043128">
    <property type="entry name" value="Rev_trsase/Diguanyl_cyclase"/>
</dbReference>
<feature type="transmembrane region" description="Helical" evidence="3">
    <location>
        <begin position="192"/>
        <end position="213"/>
    </location>
</feature>
<reference evidence="6" key="1">
    <citation type="journal article" date="2019" name="Int. J. Syst. Evol. Microbiol.">
        <title>The Global Catalogue of Microorganisms (GCM) 10K type strain sequencing project: providing services to taxonomists for standard genome sequencing and annotation.</title>
        <authorList>
            <consortium name="The Broad Institute Genomics Platform"/>
            <consortium name="The Broad Institute Genome Sequencing Center for Infectious Disease"/>
            <person name="Wu L."/>
            <person name="Ma J."/>
        </authorList>
    </citation>
    <scope>NUCLEOTIDE SEQUENCE [LARGE SCALE GENOMIC DNA]</scope>
    <source>
        <strain evidence="6">NBRC 110044</strain>
    </source>
</reference>
<keyword evidence="3" id="KW-0472">Membrane</keyword>
<feature type="transmembrane region" description="Helical" evidence="3">
    <location>
        <begin position="12"/>
        <end position="31"/>
    </location>
</feature>
<dbReference type="Pfam" id="PF00990">
    <property type="entry name" value="GGDEF"/>
    <property type="match status" value="1"/>
</dbReference>
<evidence type="ECO:0000313" key="6">
    <source>
        <dbReference type="Proteomes" id="UP001156706"/>
    </source>
</evidence>
<feature type="domain" description="GGDEF" evidence="4">
    <location>
        <begin position="255"/>
        <end position="388"/>
    </location>
</feature>
<protein>
    <recommendedName>
        <fullName evidence="1">diguanylate cyclase</fullName>
        <ecNumber evidence="1">2.7.7.65</ecNumber>
    </recommendedName>
</protein>
<feature type="transmembrane region" description="Helical" evidence="3">
    <location>
        <begin position="156"/>
        <end position="180"/>
    </location>
</feature>
<dbReference type="Proteomes" id="UP001156706">
    <property type="component" value="Unassembled WGS sequence"/>
</dbReference>
<dbReference type="EMBL" id="BSOG01000002">
    <property type="protein sequence ID" value="GLR13382.1"/>
    <property type="molecule type" value="Genomic_DNA"/>
</dbReference>
<dbReference type="NCBIfam" id="TIGR00254">
    <property type="entry name" value="GGDEF"/>
    <property type="match status" value="1"/>
</dbReference>
<evidence type="ECO:0000256" key="3">
    <source>
        <dbReference type="SAM" id="Phobius"/>
    </source>
</evidence>
<organism evidence="5 6">
    <name type="scientific">Chitinimonas prasina</name>
    <dbReference type="NCBI Taxonomy" id="1434937"/>
    <lineage>
        <taxon>Bacteria</taxon>
        <taxon>Pseudomonadati</taxon>
        <taxon>Pseudomonadota</taxon>
        <taxon>Betaproteobacteria</taxon>
        <taxon>Neisseriales</taxon>
        <taxon>Chitinibacteraceae</taxon>
        <taxon>Chitinimonas</taxon>
    </lineage>
</organism>
<sequence>MPSMSFLSIPTLLLAESLMLLQLAALVYVSGIRVRSIMSGPRIWAFGLLAYAASLFTFSLVLTSLPRWGALPDFLASLGCAGILLGIDDFFERPRRWRFVLAMLLCNTLALLLFGVVWPDYHARLTLFSITQVVFGIAGVRALRQPVQPQRRLGHTLFRGIIYSWCLVNLLRLVLGVIYPTETGDVHALRELVFYVLVLFFGIWLALGCMLLIHERIAAELMYATKQDPLTNCFNRRGFGEIVQAEARRIERAWSPTSMLRVDIDNFKHLTQRYGMNAGDEALLQFVRVVREELRDVDTFARLGSDAFAILLLNAPSDGAQKVAERLRRRVEDLVIYTPNGPLWFTVTIGVTSLAEGQNDVDLLLVTAEKALEAAQSTGQNRVQILAMSV</sequence>
<dbReference type="PROSITE" id="PS50887">
    <property type="entry name" value="GGDEF"/>
    <property type="match status" value="1"/>
</dbReference>
<feature type="transmembrane region" description="Helical" evidence="3">
    <location>
        <begin position="99"/>
        <end position="119"/>
    </location>
</feature>
<gene>
    <name evidence="5" type="ORF">GCM10007907_21720</name>
</gene>
<dbReference type="InterPro" id="IPR050469">
    <property type="entry name" value="Diguanylate_Cyclase"/>
</dbReference>
<dbReference type="SUPFAM" id="SSF55073">
    <property type="entry name" value="Nucleotide cyclase"/>
    <property type="match status" value="1"/>
</dbReference>
<dbReference type="EC" id="2.7.7.65" evidence="1"/>
<comment type="catalytic activity">
    <reaction evidence="2">
        <text>2 GTP = 3',3'-c-di-GMP + 2 diphosphate</text>
        <dbReference type="Rhea" id="RHEA:24898"/>
        <dbReference type="ChEBI" id="CHEBI:33019"/>
        <dbReference type="ChEBI" id="CHEBI:37565"/>
        <dbReference type="ChEBI" id="CHEBI:58805"/>
        <dbReference type="EC" id="2.7.7.65"/>
    </reaction>
</comment>
<name>A0ABQ5YEH2_9NEIS</name>
<comment type="caution">
    <text evidence="5">The sequence shown here is derived from an EMBL/GenBank/DDBJ whole genome shotgun (WGS) entry which is preliminary data.</text>
</comment>
<proteinExistence type="predicted"/>
<dbReference type="SMART" id="SM00267">
    <property type="entry name" value="GGDEF"/>
    <property type="match status" value="1"/>
</dbReference>
<keyword evidence="3" id="KW-0812">Transmembrane</keyword>
<evidence type="ECO:0000259" key="4">
    <source>
        <dbReference type="PROSITE" id="PS50887"/>
    </source>
</evidence>
<dbReference type="Gene3D" id="3.30.70.270">
    <property type="match status" value="1"/>
</dbReference>
<accession>A0ABQ5YEH2</accession>
<feature type="transmembrane region" description="Helical" evidence="3">
    <location>
        <begin position="125"/>
        <end position="144"/>
    </location>
</feature>
<evidence type="ECO:0000313" key="5">
    <source>
        <dbReference type="EMBL" id="GLR13382.1"/>
    </source>
</evidence>
<dbReference type="InterPro" id="IPR029787">
    <property type="entry name" value="Nucleotide_cyclase"/>
</dbReference>
<dbReference type="InterPro" id="IPR000160">
    <property type="entry name" value="GGDEF_dom"/>
</dbReference>
<evidence type="ECO:0000256" key="1">
    <source>
        <dbReference type="ARBA" id="ARBA00012528"/>
    </source>
</evidence>
<dbReference type="PANTHER" id="PTHR45138">
    <property type="entry name" value="REGULATORY COMPONENTS OF SENSORY TRANSDUCTION SYSTEM"/>
    <property type="match status" value="1"/>
</dbReference>
<keyword evidence="6" id="KW-1185">Reference proteome</keyword>
<dbReference type="CDD" id="cd01949">
    <property type="entry name" value="GGDEF"/>
    <property type="match status" value="1"/>
</dbReference>